<gene>
    <name evidence="2" type="ORF">ANANG_G00229120</name>
</gene>
<evidence type="ECO:0000313" key="3">
    <source>
        <dbReference type="Proteomes" id="UP001044222"/>
    </source>
</evidence>
<reference evidence="2" key="1">
    <citation type="submission" date="2021-01" db="EMBL/GenBank/DDBJ databases">
        <title>A chromosome-scale assembly of European eel, Anguilla anguilla.</title>
        <authorList>
            <person name="Henkel C."/>
            <person name="Jong-Raadsen S.A."/>
            <person name="Dufour S."/>
            <person name="Weltzien F.-A."/>
            <person name="Palstra A.P."/>
            <person name="Pelster B."/>
            <person name="Spaink H.P."/>
            <person name="Van Den Thillart G.E."/>
            <person name="Jansen H."/>
            <person name="Zahm M."/>
            <person name="Klopp C."/>
            <person name="Cedric C."/>
            <person name="Louis A."/>
            <person name="Berthelot C."/>
            <person name="Parey E."/>
            <person name="Roest Crollius H."/>
            <person name="Montfort J."/>
            <person name="Robinson-Rechavi M."/>
            <person name="Bucao C."/>
            <person name="Bouchez O."/>
            <person name="Gislard M."/>
            <person name="Lluch J."/>
            <person name="Milhes M."/>
            <person name="Lampietro C."/>
            <person name="Lopez Roques C."/>
            <person name="Donnadieu C."/>
            <person name="Braasch I."/>
            <person name="Desvignes T."/>
            <person name="Postlethwait J."/>
            <person name="Bobe J."/>
            <person name="Guiguen Y."/>
            <person name="Dirks R."/>
        </authorList>
    </citation>
    <scope>NUCLEOTIDE SEQUENCE</scope>
    <source>
        <strain evidence="2">Tag_6206</strain>
        <tissue evidence="2">Liver</tissue>
    </source>
</reference>
<sequence>RPTASWLALFQSRTKTRRGKSQQQSYQLQPTPSGAVGRVISKYMGAEKIDGEQHTEEANTGKTTFLCLSEDKQEVTSPDNTARLRLPSDVSH</sequence>
<dbReference type="Proteomes" id="UP001044222">
    <property type="component" value="Chromosome 12"/>
</dbReference>
<evidence type="ECO:0000313" key="2">
    <source>
        <dbReference type="EMBL" id="KAG5838946.1"/>
    </source>
</evidence>
<evidence type="ECO:0000256" key="1">
    <source>
        <dbReference type="SAM" id="MobiDB-lite"/>
    </source>
</evidence>
<protein>
    <submittedName>
        <fullName evidence="2">Uncharacterized protein</fullName>
    </submittedName>
</protein>
<dbReference type="EMBL" id="JAFIRN010000012">
    <property type="protein sequence ID" value="KAG5838946.1"/>
    <property type="molecule type" value="Genomic_DNA"/>
</dbReference>
<accession>A0A9D3RQX8</accession>
<proteinExistence type="predicted"/>
<organism evidence="2 3">
    <name type="scientific">Anguilla anguilla</name>
    <name type="common">European freshwater eel</name>
    <name type="synonym">Muraena anguilla</name>
    <dbReference type="NCBI Taxonomy" id="7936"/>
    <lineage>
        <taxon>Eukaryota</taxon>
        <taxon>Metazoa</taxon>
        <taxon>Chordata</taxon>
        <taxon>Craniata</taxon>
        <taxon>Vertebrata</taxon>
        <taxon>Euteleostomi</taxon>
        <taxon>Actinopterygii</taxon>
        <taxon>Neopterygii</taxon>
        <taxon>Teleostei</taxon>
        <taxon>Anguilliformes</taxon>
        <taxon>Anguillidae</taxon>
        <taxon>Anguilla</taxon>
    </lineage>
</organism>
<dbReference type="AlphaFoldDB" id="A0A9D3RQX8"/>
<name>A0A9D3RQX8_ANGAN</name>
<keyword evidence="3" id="KW-1185">Reference proteome</keyword>
<comment type="caution">
    <text evidence="2">The sequence shown here is derived from an EMBL/GenBank/DDBJ whole genome shotgun (WGS) entry which is preliminary data.</text>
</comment>
<feature type="region of interest" description="Disordered" evidence="1">
    <location>
        <begin position="70"/>
        <end position="92"/>
    </location>
</feature>
<feature type="region of interest" description="Disordered" evidence="1">
    <location>
        <begin position="12"/>
        <end position="33"/>
    </location>
</feature>
<feature type="non-terminal residue" evidence="2">
    <location>
        <position position="1"/>
    </location>
</feature>
<feature type="compositionally biased region" description="Polar residues" evidence="1">
    <location>
        <begin position="21"/>
        <end position="32"/>
    </location>
</feature>